<proteinExistence type="predicted"/>
<dbReference type="EMBL" id="GBXM01056706">
    <property type="protein sequence ID" value="JAH51871.1"/>
    <property type="molecule type" value="Transcribed_RNA"/>
</dbReference>
<reference evidence="1" key="1">
    <citation type="submission" date="2014-11" db="EMBL/GenBank/DDBJ databases">
        <authorList>
            <person name="Amaro Gonzalez C."/>
        </authorList>
    </citation>
    <scope>NUCLEOTIDE SEQUENCE</scope>
</reference>
<accession>A0A0E9TE66</accession>
<protein>
    <submittedName>
        <fullName evidence="1">Uncharacterized protein</fullName>
    </submittedName>
</protein>
<name>A0A0E9TE66_ANGAN</name>
<evidence type="ECO:0000313" key="1">
    <source>
        <dbReference type="EMBL" id="JAH51871.1"/>
    </source>
</evidence>
<dbReference type="AlphaFoldDB" id="A0A0E9TE66"/>
<sequence>MISIMADMNQLSGSDPIYITGQKLQTRGFPQVFITTLNFASDKAERRLKINRRFFLTLVHGSSRNVLVEVGFVRHSQRHCKLKK</sequence>
<reference evidence="1" key="2">
    <citation type="journal article" date="2015" name="Fish Shellfish Immunol.">
        <title>Early steps in the European eel (Anguilla anguilla)-Vibrio vulnificus interaction in the gills: Role of the RtxA13 toxin.</title>
        <authorList>
            <person name="Callol A."/>
            <person name="Pajuelo D."/>
            <person name="Ebbesson L."/>
            <person name="Teles M."/>
            <person name="MacKenzie S."/>
            <person name="Amaro C."/>
        </authorList>
    </citation>
    <scope>NUCLEOTIDE SEQUENCE</scope>
</reference>
<organism evidence="1">
    <name type="scientific">Anguilla anguilla</name>
    <name type="common">European freshwater eel</name>
    <name type="synonym">Muraena anguilla</name>
    <dbReference type="NCBI Taxonomy" id="7936"/>
    <lineage>
        <taxon>Eukaryota</taxon>
        <taxon>Metazoa</taxon>
        <taxon>Chordata</taxon>
        <taxon>Craniata</taxon>
        <taxon>Vertebrata</taxon>
        <taxon>Euteleostomi</taxon>
        <taxon>Actinopterygii</taxon>
        <taxon>Neopterygii</taxon>
        <taxon>Teleostei</taxon>
        <taxon>Anguilliformes</taxon>
        <taxon>Anguillidae</taxon>
        <taxon>Anguilla</taxon>
    </lineage>
</organism>